<feature type="transmembrane region" description="Helical" evidence="6">
    <location>
        <begin position="29"/>
        <end position="49"/>
    </location>
</feature>
<evidence type="ECO:0000256" key="5">
    <source>
        <dbReference type="ARBA" id="ARBA00023136"/>
    </source>
</evidence>
<keyword evidence="5 6" id="KW-0472">Membrane</keyword>
<evidence type="ECO:0000256" key="4">
    <source>
        <dbReference type="ARBA" id="ARBA00022989"/>
    </source>
</evidence>
<dbReference type="RefSeq" id="WP_310094262.1">
    <property type="nucleotide sequence ID" value="NZ_JAVDTT010000003.1"/>
</dbReference>
<keyword evidence="4 6" id="KW-1133">Transmembrane helix</keyword>
<organism evidence="7 8">
    <name type="scientific">Pseudoxanthomonas sacheonensis</name>
    <dbReference type="NCBI Taxonomy" id="443615"/>
    <lineage>
        <taxon>Bacteria</taxon>
        <taxon>Pseudomonadati</taxon>
        <taxon>Pseudomonadota</taxon>
        <taxon>Gammaproteobacteria</taxon>
        <taxon>Lysobacterales</taxon>
        <taxon>Lysobacteraceae</taxon>
        <taxon>Pseudoxanthomonas</taxon>
    </lineage>
</organism>
<evidence type="ECO:0000256" key="3">
    <source>
        <dbReference type="ARBA" id="ARBA00022692"/>
    </source>
</evidence>
<evidence type="ECO:0000256" key="6">
    <source>
        <dbReference type="SAM" id="Phobius"/>
    </source>
</evidence>
<evidence type="ECO:0000313" key="7">
    <source>
        <dbReference type="EMBL" id="MDR6842367.1"/>
    </source>
</evidence>
<dbReference type="InterPro" id="IPR006696">
    <property type="entry name" value="DUF423"/>
</dbReference>
<dbReference type="PANTHER" id="PTHR43461:SF1">
    <property type="entry name" value="TRANSMEMBRANE PROTEIN 256"/>
    <property type="match status" value="1"/>
</dbReference>
<keyword evidence="3 6" id="KW-0812">Transmembrane</keyword>
<sequence>MLPPPARTPLPEEAAALLNYDRRQRKPSLLAFSGALFAALAVALGAYAAHGVADAHAQSNLQTAALYAFGHGIALAALTAGTSRSLGRVGLYFLLIGTLLFSGSLVLGVLAQISTKLAPVGGIVLMLGWLLWALDAVRR</sequence>
<dbReference type="PANTHER" id="PTHR43461">
    <property type="entry name" value="TRANSMEMBRANE PROTEIN 256"/>
    <property type="match status" value="1"/>
</dbReference>
<keyword evidence="8" id="KW-1185">Reference proteome</keyword>
<comment type="subcellular location">
    <subcellularLocation>
        <location evidence="1">Membrane</location>
        <topology evidence="1">Multi-pass membrane protein</topology>
    </subcellularLocation>
</comment>
<proteinExistence type="inferred from homology"/>
<reference evidence="7 8" key="1">
    <citation type="submission" date="2023-07" db="EMBL/GenBank/DDBJ databases">
        <title>Sorghum-associated microbial communities from plants grown in Nebraska, USA.</title>
        <authorList>
            <person name="Schachtman D."/>
        </authorList>
    </citation>
    <scope>NUCLEOTIDE SEQUENCE [LARGE SCALE GENOMIC DNA]</scope>
    <source>
        <strain evidence="7 8">BE107</strain>
    </source>
</reference>
<evidence type="ECO:0000256" key="1">
    <source>
        <dbReference type="ARBA" id="ARBA00004141"/>
    </source>
</evidence>
<accession>A0ABU1RUV7</accession>
<evidence type="ECO:0000256" key="2">
    <source>
        <dbReference type="ARBA" id="ARBA00009694"/>
    </source>
</evidence>
<name>A0ABU1RUV7_9GAMM</name>
<dbReference type="EMBL" id="JAVDTT010000003">
    <property type="protein sequence ID" value="MDR6842367.1"/>
    <property type="molecule type" value="Genomic_DNA"/>
</dbReference>
<feature type="transmembrane region" description="Helical" evidence="6">
    <location>
        <begin position="61"/>
        <end position="79"/>
    </location>
</feature>
<feature type="transmembrane region" description="Helical" evidence="6">
    <location>
        <begin position="117"/>
        <end position="134"/>
    </location>
</feature>
<comment type="similarity">
    <text evidence="2">Belongs to the UPF0382 family.</text>
</comment>
<evidence type="ECO:0000313" key="8">
    <source>
        <dbReference type="Proteomes" id="UP001254759"/>
    </source>
</evidence>
<gene>
    <name evidence="7" type="ORF">J2W94_002661</name>
</gene>
<protein>
    <submittedName>
        <fullName evidence="7">Uncharacterized membrane protein YgdD (TMEM256/DUF423 family)</fullName>
    </submittedName>
</protein>
<comment type="caution">
    <text evidence="7">The sequence shown here is derived from an EMBL/GenBank/DDBJ whole genome shotgun (WGS) entry which is preliminary data.</text>
</comment>
<dbReference type="Pfam" id="PF04241">
    <property type="entry name" value="DUF423"/>
    <property type="match status" value="1"/>
</dbReference>
<feature type="transmembrane region" description="Helical" evidence="6">
    <location>
        <begin position="91"/>
        <end position="111"/>
    </location>
</feature>
<dbReference type="Proteomes" id="UP001254759">
    <property type="component" value="Unassembled WGS sequence"/>
</dbReference>